<proteinExistence type="predicted"/>
<organism evidence="1">
    <name type="scientific">marine sediment metagenome</name>
    <dbReference type="NCBI Taxonomy" id="412755"/>
    <lineage>
        <taxon>unclassified sequences</taxon>
        <taxon>metagenomes</taxon>
        <taxon>ecological metagenomes</taxon>
    </lineage>
</organism>
<feature type="non-terminal residue" evidence="1">
    <location>
        <position position="1"/>
    </location>
</feature>
<gene>
    <name evidence="1" type="ORF">S01H4_60743</name>
</gene>
<protein>
    <submittedName>
        <fullName evidence="1">Uncharacterized protein</fullName>
    </submittedName>
</protein>
<dbReference type="AlphaFoldDB" id="X1CEH9"/>
<accession>X1CEH9</accession>
<name>X1CEH9_9ZZZZ</name>
<sequence length="29" mass="3372">RINLGYRDSNAIKQYHEKLLSESIPILTV</sequence>
<comment type="caution">
    <text evidence="1">The sequence shown here is derived from an EMBL/GenBank/DDBJ whole genome shotgun (WGS) entry which is preliminary data.</text>
</comment>
<evidence type="ECO:0000313" key="1">
    <source>
        <dbReference type="EMBL" id="GAH06037.1"/>
    </source>
</evidence>
<reference evidence="1" key="1">
    <citation type="journal article" date="2014" name="Front. Microbiol.">
        <title>High frequency of phylogenetically diverse reductive dehalogenase-homologous genes in deep subseafloor sedimentary metagenomes.</title>
        <authorList>
            <person name="Kawai M."/>
            <person name="Futagami T."/>
            <person name="Toyoda A."/>
            <person name="Takaki Y."/>
            <person name="Nishi S."/>
            <person name="Hori S."/>
            <person name="Arai W."/>
            <person name="Tsubouchi T."/>
            <person name="Morono Y."/>
            <person name="Uchiyama I."/>
            <person name="Ito T."/>
            <person name="Fujiyama A."/>
            <person name="Inagaki F."/>
            <person name="Takami H."/>
        </authorList>
    </citation>
    <scope>NUCLEOTIDE SEQUENCE</scope>
    <source>
        <strain evidence="1">Expedition CK06-06</strain>
    </source>
</reference>
<dbReference type="EMBL" id="BART01035882">
    <property type="protein sequence ID" value="GAH06037.1"/>
    <property type="molecule type" value="Genomic_DNA"/>
</dbReference>